<evidence type="ECO:0000313" key="1">
    <source>
        <dbReference type="EMBL" id="MBF1648800.1"/>
    </source>
</evidence>
<evidence type="ECO:0000313" key="2">
    <source>
        <dbReference type="Proteomes" id="UP000769484"/>
    </source>
</evidence>
<dbReference type="AlphaFoldDB" id="A0A7D4L8D0"/>
<dbReference type="EMBL" id="JABZXJ010000004">
    <property type="protein sequence ID" value="MBF1648800.1"/>
    <property type="molecule type" value="Genomic_DNA"/>
</dbReference>
<gene>
    <name evidence="1" type="ORF">HXO56_01680</name>
</gene>
<accession>A0A7D4L8D0</accession>
<organism evidence="1 2">
    <name type="scientific">Rothia dentocariosa</name>
    <dbReference type="NCBI Taxonomy" id="2047"/>
    <lineage>
        <taxon>Bacteria</taxon>
        <taxon>Bacillati</taxon>
        <taxon>Actinomycetota</taxon>
        <taxon>Actinomycetes</taxon>
        <taxon>Micrococcales</taxon>
        <taxon>Micrococcaceae</taxon>
        <taxon>Rothia</taxon>
    </lineage>
</organism>
<protein>
    <submittedName>
        <fullName evidence="1">Uncharacterized protein</fullName>
    </submittedName>
</protein>
<reference evidence="1" key="1">
    <citation type="submission" date="2020-04" db="EMBL/GenBank/DDBJ databases">
        <title>Deep metagenomics examines the oral microbiome during advanced dental caries in children, revealing novel taxa and co-occurrences with host molecules.</title>
        <authorList>
            <person name="Baker J.L."/>
            <person name="Morton J.T."/>
            <person name="Dinis M."/>
            <person name="Alvarez R."/>
            <person name="Tran N.C."/>
            <person name="Knight R."/>
            <person name="Edlund A."/>
        </authorList>
    </citation>
    <scope>NUCLEOTIDE SEQUENCE</scope>
    <source>
        <strain evidence="1">JCVI_47_bin.4</strain>
    </source>
</reference>
<dbReference type="Proteomes" id="UP000769484">
    <property type="component" value="Unassembled WGS sequence"/>
</dbReference>
<comment type="caution">
    <text evidence="1">The sequence shown here is derived from an EMBL/GenBank/DDBJ whole genome shotgun (WGS) entry which is preliminary data.</text>
</comment>
<proteinExistence type="predicted"/>
<name>A0A7D4L8D0_9MICC</name>
<sequence length="512" mass="58155">MIVEYLIFSGAFMLVMFSIIWLISYISSFKEPCPLPNGVYEPEFIVADPYALSAVALSPQGFAPANAHPSIFELSQAELMHRCTAWYREAVYAAQYFQLLRERAQIAQVRVSKAVSRDYLEDTDSFIRNMHAAYYAFATTVHRDDQALKTAVAQSLSCSFGVLLSIAYLPVPESYLTDEKLAHIADRAREHQQALSRQIHDLETRYPAITSFPFDVLHRHLRLAQTLHENTHHERYLQGAQTIYRHLTLLTDAFDSAQSQLSPTLKTIERLLQQIDIDHASEHFQTLTEYRARLTELQSAVPSQDPITVLVQATQLTLDIVKAFGYAFSADTKNDARALLSTTTETLISANLARTNVYTLGRLLPISPELRAALSQAHVQVPQLYEMMSLSQMVRECEHLMKSASALHHRARTEYHEKFSAFTHEEILSTVTEALTQSSAELQAQAQRCLEQFQCDALAAEKRGSGTDPLVYWPPALTQDTVFLFHAERHGWRWGWRKSLVRGDYSPLRALY</sequence>